<evidence type="ECO:0000256" key="2">
    <source>
        <dbReference type="ARBA" id="ARBA00022448"/>
    </source>
</evidence>
<feature type="signal peptide" evidence="4">
    <location>
        <begin position="1"/>
        <end position="26"/>
    </location>
</feature>
<dbReference type="InterPro" id="IPR000914">
    <property type="entry name" value="SBP_5_dom"/>
</dbReference>
<proteinExistence type="inferred from homology"/>
<dbReference type="PROSITE" id="PS51257">
    <property type="entry name" value="PROKAR_LIPOPROTEIN"/>
    <property type="match status" value="1"/>
</dbReference>
<dbReference type="Gene3D" id="3.10.105.10">
    <property type="entry name" value="Dipeptide-binding Protein, Domain 3"/>
    <property type="match status" value="1"/>
</dbReference>
<dbReference type="Gene3D" id="3.90.76.10">
    <property type="entry name" value="Dipeptide-binding Protein, Domain 1"/>
    <property type="match status" value="1"/>
</dbReference>
<dbReference type="PANTHER" id="PTHR30290:SF9">
    <property type="entry name" value="OLIGOPEPTIDE-BINDING PROTEIN APPA"/>
    <property type="match status" value="1"/>
</dbReference>
<evidence type="ECO:0000256" key="3">
    <source>
        <dbReference type="ARBA" id="ARBA00022729"/>
    </source>
</evidence>
<gene>
    <name evidence="6" type="ORF">HDA36_003298</name>
</gene>
<dbReference type="InterPro" id="IPR039424">
    <property type="entry name" value="SBP_5"/>
</dbReference>
<dbReference type="SUPFAM" id="SSF53850">
    <property type="entry name" value="Periplasmic binding protein-like II"/>
    <property type="match status" value="1"/>
</dbReference>
<evidence type="ECO:0000256" key="4">
    <source>
        <dbReference type="SAM" id="SignalP"/>
    </source>
</evidence>
<keyword evidence="7" id="KW-1185">Reference proteome</keyword>
<dbReference type="Proteomes" id="UP000572635">
    <property type="component" value="Unassembled WGS sequence"/>
</dbReference>
<keyword evidence="2" id="KW-0813">Transport</keyword>
<feature type="chain" id="PRO_5038646643" evidence="4">
    <location>
        <begin position="27"/>
        <end position="520"/>
    </location>
</feature>
<dbReference type="AlphaFoldDB" id="A0A7W8QNG0"/>
<dbReference type="InterPro" id="IPR030678">
    <property type="entry name" value="Peptide/Ni-bd"/>
</dbReference>
<comment type="similarity">
    <text evidence="1">Belongs to the bacterial solute-binding protein 5 family.</text>
</comment>
<dbReference type="Pfam" id="PF00496">
    <property type="entry name" value="SBP_bac_5"/>
    <property type="match status" value="1"/>
</dbReference>
<evidence type="ECO:0000259" key="5">
    <source>
        <dbReference type="Pfam" id="PF00496"/>
    </source>
</evidence>
<name>A0A7W8QNG0_9ACTN</name>
<dbReference type="GO" id="GO:0015833">
    <property type="term" value="P:peptide transport"/>
    <property type="evidence" value="ECO:0007669"/>
    <property type="project" value="TreeGrafter"/>
</dbReference>
<dbReference type="PANTHER" id="PTHR30290">
    <property type="entry name" value="PERIPLASMIC BINDING COMPONENT OF ABC TRANSPORTER"/>
    <property type="match status" value="1"/>
</dbReference>
<keyword evidence="3 4" id="KW-0732">Signal</keyword>
<dbReference type="EMBL" id="JACHDB010000001">
    <property type="protein sequence ID" value="MBB5433214.1"/>
    <property type="molecule type" value="Genomic_DNA"/>
</dbReference>
<feature type="domain" description="Solute-binding protein family 5" evidence="5">
    <location>
        <begin position="74"/>
        <end position="427"/>
    </location>
</feature>
<dbReference type="Gene3D" id="3.40.190.10">
    <property type="entry name" value="Periplasmic binding protein-like II"/>
    <property type="match status" value="1"/>
</dbReference>
<dbReference type="PIRSF" id="PIRSF002741">
    <property type="entry name" value="MppA"/>
    <property type="match status" value="1"/>
</dbReference>
<dbReference type="GO" id="GO:0043190">
    <property type="term" value="C:ATP-binding cassette (ABC) transporter complex"/>
    <property type="evidence" value="ECO:0007669"/>
    <property type="project" value="InterPro"/>
</dbReference>
<organism evidence="6 7">
    <name type="scientific">Nocardiopsis composta</name>
    <dbReference type="NCBI Taxonomy" id="157465"/>
    <lineage>
        <taxon>Bacteria</taxon>
        <taxon>Bacillati</taxon>
        <taxon>Actinomycetota</taxon>
        <taxon>Actinomycetes</taxon>
        <taxon>Streptosporangiales</taxon>
        <taxon>Nocardiopsidaceae</taxon>
        <taxon>Nocardiopsis</taxon>
    </lineage>
</organism>
<evidence type="ECO:0000313" key="7">
    <source>
        <dbReference type="Proteomes" id="UP000572635"/>
    </source>
</evidence>
<dbReference type="GO" id="GO:1904680">
    <property type="term" value="F:peptide transmembrane transporter activity"/>
    <property type="evidence" value="ECO:0007669"/>
    <property type="project" value="TreeGrafter"/>
</dbReference>
<reference evidence="6 7" key="1">
    <citation type="submission" date="2020-08" db="EMBL/GenBank/DDBJ databases">
        <title>Sequencing the genomes of 1000 actinobacteria strains.</title>
        <authorList>
            <person name="Klenk H.-P."/>
        </authorList>
    </citation>
    <scope>NUCLEOTIDE SEQUENCE [LARGE SCALE GENOMIC DNA]</scope>
    <source>
        <strain evidence="6 7">DSM 44551</strain>
    </source>
</reference>
<dbReference type="RefSeq" id="WP_184392759.1">
    <property type="nucleotide sequence ID" value="NZ_BAAAJD010000143.1"/>
</dbReference>
<protein>
    <submittedName>
        <fullName evidence="6">Peptide/nickel transport system substrate-binding protein</fullName>
    </submittedName>
</protein>
<accession>A0A7W8QNG0</accession>
<sequence length="520" mass="56358">MIRSRSAIAAGAGLVLLLTACSTGGAQGGAADGTLTYALGDEPEQLNPVLVDEHLDPVTEMVFRGLTSHDADNEPVPALAESWKVSDDEKTYTFALRKDATWHDGEPFTAGDVVFTVEGVRDGKLPTSNKFANVEEVEAEDEHTVVIRLSEPTPALLDTLSNGMLPEHLLKEKGLDDPDFGEHPVGTGPFRLDTWKHGEYAKVTAFEDYYGGAPGLDAITIAYVPDAASRLIRLGNGEVDAAYLEPSQVEEAGGIDGVRLETTPTADYRGILFNMADERFEDPAPRRAMNYAIDRDAVIDSVLHGHGRPASGPLDLSPFGTGAADYTHDPDKAAEIMEKAGYEKNGDGIWERDGEPYSFELTTFAEDGVRAAMIEVLATQLREEGFDVTAEPKPRDAVDWAELEGFLIGWGTPYDPDGSLYGPFHSSEALDEGGSNYGGYADDAVDEALDAGRSTNDEDARAEAYADFQEALVDDPPYVFVSYLDAVNAVPEGLDGITERTLAHHGYGFFWNAEEWSYRQ</sequence>
<evidence type="ECO:0000313" key="6">
    <source>
        <dbReference type="EMBL" id="MBB5433214.1"/>
    </source>
</evidence>
<dbReference type="GO" id="GO:0042597">
    <property type="term" value="C:periplasmic space"/>
    <property type="evidence" value="ECO:0007669"/>
    <property type="project" value="UniProtKB-ARBA"/>
</dbReference>
<evidence type="ECO:0000256" key="1">
    <source>
        <dbReference type="ARBA" id="ARBA00005695"/>
    </source>
</evidence>
<comment type="caution">
    <text evidence="6">The sequence shown here is derived from an EMBL/GenBank/DDBJ whole genome shotgun (WGS) entry which is preliminary data.</text>
</comment>